<keyword evidence="8" id="KW-0503">Monooxygenase</keyword>
<dbReference type="Gene3D" id="3.50.50.60">
    <property type="entry name" value="FAD/NAD(P)-binding domain"/>
    <property type="match status" value="1"/>
</dbReference>
<dbReference type="Gene3D" id="1.10.405.40">
    <property type="match status" value="1"/>
</dbReference>
<evidence type="ECO:0000256" key="6">
    <source>
        <dbReference type="ARBA" id="ARBA00047321"/>
    </source>
</evidence>
<keyword evidence="5" id="KW-0073">Auxin biosynthesis</keyword>
<gene>
    <name evidence="8" type="ORF">SAMN05444165_1631</name>
</gene>
<name>A0A1N6HWI3_9BURK</name>
<dbReference type="RefSeq" id="WP_083640293.1">
    <property type="nucleotide sequence ID" value="NZ_FSRU01000001.1"/>
</dbReference>
<dbReference type="PRINTS" id="PR00419">
    <property type="entry name" value="ADXRDTASE"/>
</dbReference>
<proteinExistence type="inferred from homology"/>
<evidence type="ECO:0000256" key="1">
    <source>
        <dbReference type="ARBA" id="ARBA00004814"/>
    </source>
</evidence>
<dbReference type="InterPro" id="IPR002937">
    <property type="entry name" value="Amino_oxidase"/>
</dbReference>
<dbReference type="Pfam" id="PF01593">
    <property type="entry name" value="Amino_oxidase"/>
    <property type="match status" value="1"/>
</dbReference>
<reference evidence="8 9" key="1">
    <citation type="submission" date="2016-11" db="EMBL/GenBank/DDBJ databases">
        <authorList>
            <person name="Jaros S."/>
            <person name="Januszkiewicz K."/>
            <person name="Wedrychowicz H."/>
        </authorList>
    </citation>
    <scope>NUCLEOTIDE SEQUENCE [LARGE SCALE GENOMIC DNA]</scope>
    <source>
        <strain evidence="8 9">GAS95</strain>
    </source>
</reference>
<dbReference type="InterPro" id="IPR036188">
    <property type="entry name" value="FAD/NAD-bd_sf"/>
</dbReference>
<dbReference type="PANTHER" id="PTHR10742:SF410">
    <property type="entry name" value="LYSINE-SPECIFIC HISTONE DEMETHYLASE 2"/>
    <property type="match status" value="1"/>
</dbReference>
<keyword evidence="8" id="KW-0560">Oxidoreductase</keyword>
<dbReference type="Gene3D" id="3.90.660.10">
    <property type="match status" value="1"/>
</dbReference>
<dbReference type="OrthoDB" id="3972913at2"/>
<dbReference type="PANTHER" id="PTHR10742">
    <property type="entry name" value="FLAVIN MONOAMINE OXIDASE"/>
    <property type="match status" value="1"/>
</dbReference>
<protein>
    <recommendedName>
        <fullName evidence="4">Tryptophan 2-monooxygenase</fullName>
        <ecNumber evidence="3">1.13.12.3</ecNumber>
    </recommendedName>
</protein>
<feature type="domain" description="Amine oxidase" evidence="7">
    <location>
        <begin position="69"/>
        <end position="557"/>
    </location>
</feature>
<comment type="pathway">
    <text evidence="1">Plant hormone metabolism; auxin biosynthesis.</text>
</comment>
<dbReference type="EC" id="1.13.12.3" evidence="3"/>
<keyword evidence="9" id="KW-1185">Reference proteome</keyword>
<evidence type="ECO:0000256" key="4">
    <source>
        <dbReference type="ARBA" id="ARBA00017871"/>
    </source>
</evidence>
<evidence type="ECO:0000313" key="9">
    <source>
        <dbReference type="Proteomes" id="UP000185151"/>
    </source>
</evidence>
<dbReference type="GO" id="GO:0009851">
    <property type="term" value="P:auxin biosynthetic process"/>
    <property type="evidence" value="ECO:0007669"/>
    <property type="project" value="UniProtKB-KW"/>
</dbReference>
<evidence type="ECO:0000256" key="3">
    <source>
        <dbReference type="ARBA" id="ARBA00012535"/>
    </source>
</evidence>
<organism evidence="8 9">
    <name type="scientific">Paraburkholderia phenazinium</name>
    <dbReference type="NCBI Taxonomy" id="60549"/>
    <lineage>
        <taxon>Bacteria</taxon>
        <taxon>Pseudomonadati</taxon>
        <taxon>Pseudomonadota</taxon>
        <taxon>Betaproteobacteria</taxon>
        <taxon>Burkholderiales</taxon>
        <taxon>Burkholderiaceae</taxon>
        <taxon>Paraburkholderia</taxon>
    </lineage>
</organism>
<evidence type="ECO:0000256" key="2">
    <source>
        <dbReference type="ARBA" id="ARBA00005833"/>
    </source>
</evidence>
<evidence type="ECO:0000256" key="5">
    <source>
        <dbReference type="ARBA" id="ARBA00023070"/>
    </source>
</evidence>
<evidence type="ECO:0000259" key="7">
    <source>
        <dbReference type="Pfam" id="PF01593"/>
    </source>
</evidence>
<comment type="similarity">
    <text evidence="2">Belongs to the tryptophan 2-monooxygenase family.</text>
</comment>
<comment type="catalytic activity">
    <reaction evidence="6">
        <text>L-tryptophan + O2 = indole-3-acetamide + CO2 + H2O</text>
        <dbReference type="Rhea" id="RHEA:16165"/>
        <dbReference type="ChEBI" id="CHEBI:15377"/>
        <dbReference type="ChEBI" id="CHEBI:15379"/>
        <dbReference type="ChEBI" id="CHEBI:16031"/>
        <dbReference type="ChEBI" id="CHEBI:16526"/>
        <dbReference type="ChEBI" id="CHEBI:57912"/>
        <dbReference type="EC" id="1.13.12.3"/>
    </reaction>
</comment>
<evidence type="ECO:0000313" key="8">
    <source>
        <dbReference type="EMBL" id="SIO24009.1"/>
    </source>
</evidence>
<sequence>MPFIPNLRRRLRPSPLAGEFGATERQSPSFGYIDTLFDYGSYLAGSPDALGRVPPAAANATIAIIGAGIAGLVAAYELLRAGAANVVLFEASDRIGGRAWSSTFTESAPEFLAELGAMRFPPSEYSLFHYLDRFGIKATSSFPDPGAVLTNLGYQGKTYVWPAHGNPPDMFATVNTGWNAFISEGFTPETGPALIAPVAITQLLRSGQTAAARNAWQAYINVFGNESFYSALCRIFGSANPPGGTRWRYPDDYELFGALGVGSGGLGPMYPVAFLEIVRLMVDELETDQLFIPAGIESLARAFSTQVFERRSIAQRVIRTPVARVTREAAGVKLWLEDGTTQFADRVIVTASTRAMQIDMALNGPGTSLSPQQCTAIDDVHLTSSSKVFVMTQRKFWLDENLPANIQTDTLVRGVYCLDYAPQNPNSPGVVLLSYAWEDDAIKQLALGDNRRRVQRLVADLAQTNAAFARHVVPIGNDYDRYVRVVDWDLERGYYGAFKLNFAGGDGYSQQLFFQFQASRNPSTDPSIYLAGDSCSFTGGWVEGALQTGVNAVCAVIRSLGGELFGPANPLDNMTPQYDYGGRATSLAVPVES</sequence>
<dbReference type="InterPro" id="IPR050281">
    <property type="entry name" value="Flavin_monoamine_oxidase"/>
</dbReference>
<dbReference type="EMBL" id="FSRU01000001">
    <property type="protein sequence ID" value="SIO24009.1"/>
    <property type="molecule type" value="Genomic_DNA"/>
</dbReference>
<dbReference type="SUPFAM" id="SSF54373">
    <property type="entry name" value="FAD-linked reductases, C-terminal domain"/>
    <property type="match status" value="1"/>
</dbReference>
<dbReference type="AlphaFoldDB" id="A0A1N6HWI3"/>
<dbReference type="SUPFAM" id="SSF51905">
    <property type="entry name" value="FAD/NAD(P)-binding domain"/>
    <property type="match status" value="1"/>
</dbReference>
<accession>A0A1N6HWI3</accession>
<dbReference type="GO" id="GO:0050361">
    <property type="term" value="F:tryptophan 2-monooxygenase activity"/>
    <property type="evidence" value="ECO:0007669"/>
    <property type="project" value="UniProtKB-EC"/>
</dbReference>
<dbReference type="Proteomes" id="UP000185151">
    <property type="component" value="Unassembled WGS sequence"/>
</dbReference>